<evidence type="ECO:0000256" key="7">
    <source>
        <dbReference type="SAM" id="Phobius"/>
    </source>
</evidence>
<feature type="transmembrane region" description="Helical" evidence="7">
    <location>
        <begin position="250"/>
        <end position="268"/>
    </location>
</feature>
<reference evidence="9" key="1">
    <citation type="journal article" date="2014" name="Int. J. Syst. Evol. Microbiol.">
        <title>Complete genome sequence of Corynebacterium casei LMG S-19264T (=DSM 44701T), isolated from a smear-ripened cheese.</title>
        <authorList>
            <consortium name="US DOE Joint Genome Institute (JGI-PGF)"/>
            <person name="Walter F."/>
            <person name="Albersmeier A."/>
            <person name="Kalinowski J."/>
            <person name="Ruckert C."/>
        </authorList>
    </citation>
    <scope>NUCLEOTIDE SEQUENCE</scope>
    <source>
        <strain evidence="9">JCM 18487</strain>
    </source>
</reference>
<dbReference type="SUPFAM" id="SSF103473">
    <property type="entry name" value="MFS general substrate transporter"/>
    <property type="match status" value="1"/>
</dbReference>
<dbReference type="GO" id="GO:0022857">
    <property type="term" value="F:transmembrane transporter activity"/>
    <property type="evidence" value="ECO:0007669"/>
    <property type="project" value="InterPro"/>
</dbReference>
<dbReference type="Proteomes" id="UP000637695">
    <property type="component" value="Unassembled WGS sequence"/>
</dbReference>
<dbReference type="PANTHER" id="PTHR23528:SF1">
    <property type="entry name" value="MAJOR FACILITATOR SUPERFAMILY (MFS) PROFILE DOMAIN-CONTAINING PROTEIN"/>
    <property type="match status" value="1"/>
</dbReference>
<organism evidence="9 10">
    <name type="scientific">Alicyclobacillus cellulosilyticus</name>
    <dbReference type="NCBI Taxonomy" id="1003997"/>
    <lineage>
        <taxon>Bacteria</taxon>
        <taxon>Bacillati</taxon>
        <taxon>Bacillota</taxon>
        <taxon>Bacilli</taxon>
        <taxon>Bacillales</taxon>
        <taxon>Alicyclobacillaceae</taxon>
        <taxon>Alicyclobacillus</taxon>
    </lineage>
</organism>
<feature type="domain" description="Major facilitator superfamily (MFS) profile" evidence="8">
    <location>
        <begin position="9"/>
        <end position="398"/>
    </location>
</feature>
<dbReference type="InterPro" id="IPR036259">
    <property type="entry name" value="MFS_trans_sf"/>
</dbReference>
<feature type="transmembrane region" description="Helical" evidence="7">
    <location>
        <begin position="280"/>
        <end position="299"/>
    </location>
</feature>
<comment type="caution">
    <text evidence="9">The sequence shown here is derived from an EMBL/GenBank/DDBJ whole genome shotgun (WGS) entry which is preliminary data.</text>
</comment>
<feature type="transmembrane region" description="Helical" evidence="7">
    <location>
        <begin position="404"/>
        <end position="422"/>
    </location>
</feature>
<feature type="transmembrane region" description="Helical" evidence="7">
    <location>
        <begin position="373"/>
        <end position="392"/>
    </location>
</feature>
<dbReference type="EMBL" id="BMOY01000045">
    <property type="protein sequence ID" value="GGJ12428.1"/>
    <property type="molecule type" value="Genomic_DNA"/>
</dbReference>
<evidence type="ECO:0000256" key="4">
    <source>
        <dbReference type="ARBA" id="ARBA00022989"/>
    </source>
</evidence>
<dbReference type="PROSITE" id="PS50850">
    <property type="entry name" value="MFS"/>
    <property type="match status" value="1"/>
</dbReference>
<proteinExistence type="predicted"/>
<dbReference type="InterPro" id="IPR020846">
    <property type="entry name" value="MFS_dom"/>
</dbReference>
<evidence type="ECO:0000259" key="8">
    <source>
        <dbReference type="PROSITE" id="PS50850"/>
    </source>
</evidence>
<dbReference type="RefSeq" id="WP_188883148.1">
    <property type="nucleotide sequence ID" value="NZ_BMOY01000045.1"/>
</dbReference>
<accession>A0A917NN20</accession>
<feature type="transmembrane region" description="Helical" evidence="7">
    <location>
        <begin position="82"/>
        <end position="100"/>
    </location>
</feature>
<dbReference type="SUPFAM" id="SSF69593">
    <property type="entry name" value="Glycerol-3-phosphate (1)-acyltransferase"/>
    <property type="match status" value="1"/>
</dbReference>
<dbReference type="PANTHER" id="PTHR23528">
    <property type="match status" value="1"/>
</dbReference>
<keyword evidence="10" id="KW-1185">Reference proteome</keyword>
<gene>
    <name evidence="9" type="ORF">GCM10010885_22260</name>
</gene>
<sequence length="809" mass="86930">MAHAFRARAWLAVNVYAFSISFHTSALMTVVVPAALRSLAGGRHTQLLGLLAAASSFVSMVVPVVTGYASDAVKARGGSRRPFILAGGLLNALGLFAMYASPQLALWIGAFFVSFLGQGITSAGYQALWSDVVPAEARGVAAGGQGAATLLGNIGGLVLAGILGPRTVILWMALAMLCGMAVTLYVREPRAAHGATAADPPAKRARRPRDRDFIRVFLSQAFVTFGMTLLMTFVMYYFSDVLRVRNPVASTSGVATLALAGAVAASVGMGRLSDRVPRRWVVAGSCLPMAFAAAGFAFLQRPAWLYVFAVSFGLGYGAFLSTGWALTVDVLPDRRRTARDLGVWGVASTLPAVIAPMVGSWLLGLFARPATGYQALFVLAGLSLAAGGAAALRVGRPAGHPWSLVALRLLIASIIRAAVTALCRVRVEGRLPRRRGSTLVVANHLHDFDGMILPAWLTFGGPWRKPVYFAASQRLFEPGFLAVRFPGLARWLCGINLRGLFWRVGVRPIENQPLSRPLASYADEVRRTAGDLPLGKVFTPDAVARLGLPEDAPLSAVWRYPAFVRAQAPASLVDLREPYRSAVRRAARSQISAQLAELIRLVEAGGTLFLTPEGRYSPDGYVHRFRMAFGPLFARAEHHFIAALTYDPFAFRRLGVWVRILSVPRGADLLRMLRASRPVTPSQVVLHVLLRPDGSGPGGTSARMTASDIAAGVARYIAQLPPTVSVVPELRRGLQRTVRRTLRGMVRRGILVREGDVYRLGPVHTDPRFPHVPDISAWLLQALQDTVQAASAGGREAGEPAEEEGIRRG</sequence>
<dbReference type="GO" id="GO:0005886">
    <property type="term" value="C:plasma membrane"/>
    <property type="evidence" value="ECO:0007669"/>
    <property type="project" value="UniProtKB-SubCell"/>
</dbReference>
<reference evidence="9" key="2">
    <citation type="submission" date="2020-09" db="EMBL/GenBank/DDBJ databases">
        <authorList>
            <person name="Sun Q."/>
            <person name="Ohkuma M."/>
        </authorList>
    </citation>
    <scope>NUCLEOTIDE SEQUENCE</scope>
    <source>
        <strain evidence="9">JCM 18487</strain>
    </source>
</reference>
<dbReference type="AlphaFoldDB" id="A0A917NN20"/>
<dbReference type="InterPro" id="IPR011701">
    <property type="entry name" value="MFS"/>
</dbReference>
<keyword evidence="3 7" id="KW-0812">Transmembrane</keyword>
<comment type="subcellular location">
    <subcellularLocation>
        <location evidence="1">Cell membrane</location>
        <topology evidence="1">Multi-pass membrane protein</topology>
    </subcellularLocation>
</comment>
<feature type="transmembrane region" description="Helical" evidence="7">
    <location>
        <begin position="343"/>
        <end position="367"/>
    </location>
</feature>
<evidence type="ECO:0000256" key="3">
    <source>
        <dbReference type="ARBA" id="ARBA00022692"/>
    </source>
</evidence>
<feature type="transmembrane region" description="Helical" evidence="7">
    <location>
        <begin position="140"/>
        <end position="162"/>
    </location>
</feature>
<name>A0A917NN20_9BACL</name>
<feature type="transmembrane region" description="Helical" evidence="7">
    <location>
        <begin position="168"/>
        <end position="186"/>
    </location>
</feature>
<evidence type="ECO:0000256" key="6">
    <source>
        <dbReference type="SAM" id="MobiDB-lite"/>
    </source>
</evidence>
<keyword evidence="2" id="KW-0813">Transport</keyword>
<evidence type="ECO:0000313" key="10">
    <source>
        <dbReference type="Proteomes" id="UP000637695"/>
    </source>
</evidence>
<feature type="transmembrane region" description="Helical" evidence="7">
    <location>
        <begin position="213"/>
        <end position="238"/>
    </location>
</feature>
<dbReference type="Pfam" id="PF07690">
    <property type="entry name" value="MFS_1"/>
    <property type="match status" value="1"/>
</dbReference>
<keyword evidence="4 7" id="KW-1133">Transmembrane helix</keyword>
<feature type="transmembrane region" description="Helical" evidence="7">
    <location>
        <begin position="106"/>
        <end position="128"/>
    </location>
</feature>
<keyword evidence="5 7" id="KW-0472">Membrane</keyword>
<feature type="region of interest" description="Disordered" evidence="6">
    <location>
        <begin position="789"/>
        <end position="809"/>
    </location>
</feature>
<protein>
    <recommendedName>
        <fullName evidence="8">Major facilitator superfamily (MFS) profile domain-containing protein</fullName>
    </recommendedName>
</protein>
<evidence type="ECO:0000256" key="5">
    <source>
        <dbReference type="ARBA" id="ARBA00023136"/>
    </source>
</evidence>
<evidence type="ECO:0000256" key="1">
    <source>
        <dbReference type="ARBA" id="ARBA00004651"/>
    </source>
</evidence>
<feature type="transmembrane region" description="Helical" evidence="7">
    <location>
        <begin position="12"/>
        <end position="36"/>
    </location>
</feature>
<evidence type="ECO:0000313" key="9">
    <source>
        <dbReference type="EMBL" id="GGJ12428.1"/>
    </source>
</evidence>
<dbReference type="Gene3D" id="1.20.1250.20">
    <property type="entry name" value="MFS general substrate transporter like domains"/>
    <property type="match status" value="2"/>
</dbReference>
<evidence type="ECO:0000256" key="2">
    <source>
        <dbReference type="ARBA" id="ARBA00022448"/>
    </source>
</evidence>
<feature type="transmembrane region" description="Helical" evidence="7">
    <location>
        <begin position="305"/>
        <end position="331"/>
    </location>
</feature>
<feature type="transmembrane region" description="Helical" evidence="7">
    <location>
        <begin position="48"/>
        <end position="70"/>
    </location>
</feature>